<evidence type="ECO:0008006" key="3">
    <source>
        <dbReference type="Google" id="ProtNLM"/>
    </source>
</evidence>
<organism evidence="1 2">
    <name type="scientific">Aquatica leii</name>
    <dbReference type="NCBI Taxonomy" id="1421715"/>
    <lineage>
        <taxon>Eukaryota</taxon>
        <taxon>Metazoa</taxon>
        <taxon>Ecdysozoa</taxon>
        <taxon>Arthropoda</taxon>
        <taxon>Hexapoda</taxon>
        <taxon>Insecta</taxon>
        <taxon>Pterygota</taxon>
        <taxon>Neoptera</taxon>
        <taxon>Endopterygota</taxon>
        <taxon>Coleoptera</taxon>
        <taxon>Polyphaga</taxon>
        <taxon>Elateriformia</taxon>
        <taxon>Elateroidea</taxon>
        <taxon>Lampyridae</taxon>
        <taxon>Luciolinae</taxon>
        <taxon>Aquatica</taxon>
    </lineage>
</organism>
<evidence type="ECO:0000313" key="2">
    <source>
        <dbReference type="Proteomes" id="UP001353858"/>
    </source>
</evidence>
<dbReference type="EMBL" id="JARPUR010000002">
    <property type="protein sequence ID" value="KAK4881680.1"/>
    <property type="molecule type" value="Genomic_DNA"/>
</dbReference>
<name>A0AAN7P614_9COLE</name>
<sequence length="1439" mass="166604">MNKLRKLLEEAAKGNFDKANNLISNDDTILNCNTATSVVIECCRIFTTNNNSFCIIVQDLLNLLTTCVKYIEKISEERSLSYVRSLFFILKYFFVKNNVEIMLQLVPFISADFIYYDNHELKKVYNSIWSLFHNAISKMSAIKESQKNDCFYFQMCLSAVQIYGIPFSNTTLLANLASSYCKSAKCYEADPNVQYNFYKQLLLTMKLLKTEKNDEFYIATMKVIEVGIKNFFRGCHFCKIGEYLTDYKMYIDDITEEKMYLKMGQVFYSAAQCITEINESSSSLHTKFEKCLNSVKFYFKSFFGRIQNSSVCNILACIFDNLVDYYSKVPCSVWVSHMEENTLVHIFKILACLAQAFTIGNFKCKFCNGSCDADSDLFHSVNTMILIGSLMRISIINEVKVSISMSNQVLYYLEHCCVQILTLKNKKCNCWVPAWREIGIMLYSIATKLYAIKHSETSKYFMLLMKHLLKLEGTHSEVFKIDALTIALKCLSDIYVEAYDYKKALMFIALMILLRPNLLTSSFKHWISIKVKEKQHETDSSLQELTVVCVLEQNRTEIINMYPHAEDYFNNTKQLLINELNHYQKIWPSRIPMLAVFKKIYKHCDLVTTVKTLVTTWDNNMLSVYNDVFELLTEIVHRFETEIVPLTEYKLENEIYLAQLYMLKYYAVVMEERKKNFKEIEISTKVLEGSQISNNNKCDVVPSYTNLKLNEYLKMVHYLKKALTLFDNCLSQSLTSQIIELLKECNVLNVLANIAFEFRLYCDSLQYVDAWFVCLKMSRVLKNTEFVLKSIGFLMENSCLHADVVQGFLTESEQLVGKLIQRNHNDTYETLTTFYTHQSIMYHNNQKFQAGFQCYEDAVRVFNKIPDVNQNEILKAQLDFLHVRYLQLPCNLQFDNHEVYSLQKFSQVCRNILTYMKDQGYISSYGLALLFEINCTLIHMYKWMLLPRQVRCYSRDLVVLAQQLVIPLRTGIILSYMAYSDLQSIRIDDCQVKIDGLSDILCLATNKHCTVKKNEIVCDKSRWENNDVAELTDNFAEILLDCPISTKEQALQGSPTLLKTFKLPFIFSHTAECDCFYCLSIEYQNLLITTMHLDAEHYVLMNNTTAANYCFGAALQLYHRFTSENNKFQVTVNKVISCYPFFNVKDMLCQSHCTVLLGYARHLFRHNDILKAKRIFKDLIHLISENMYINVYLYNEAHLEYAIILMDSLKVNELQQKSIENLVVTDNASNCAKTPESKQSKVVFYRSYSPNPESPPKRMIPKIKCDFSEVTETTKTTKTNKEKSTNVTSGVATPCCSSQLYAPPVIQTQRKKRNILIENLVFAPDVPTKNENNETILIPTSPNAYTPNALKAMVGLQSKTKLLTQKLKSETRRNRIVQDNDKEISDVKNNVCKNLMTELTAADKKCVNKKSEKKLNSVTNNTCVEQTKRVTRATARNRK</sequence>
<comment type="caution">
    <text evidence="1">The sequence shown here is derived from an EMBL/GenBank/DDBJ whole genome shotgun (WGS) entry which is preliminary data.</text>
</comment>
<dbReference type="Proteomes" id="UP001353858">
    <property type="component" value="Unassembled WGS sequence"/>
</dbReference>
<keyword evidence="2" id="KW-1185">Reference proteome</keyword>
<accession>A0AAN7P614</accession>
<reference evidence="2" key="1">
    <citation type="submission" date="2023-01" db="EMBL/GenBank/DDBJ databases">
        <title>Key to firefly adult light organ development and bioluminescence: homeobox transcription factors regulate luciferase expression and transportation to peroxisome.</title>
        <authorList>
            <person name="Fu X."/>
        </authorList>
    </citation>
    <scope>NUCLEOTIDE SEQUENCE [LARGE SCALE GENOMIC DNA]</scope>
</reference>
<protein>
    <recommendedName>
        <fullName evidence="3">Separase</fullName>
    </recommendedName>
</protein>
<evidence type="ECO:0000313" key="1">
    <source>
        <dbReference type="EMBL" id="KAK4881680.1"/>
    </source>
</evidence>
<gene>
    <name evidence="1" type="ORF">RN001_004999</name>
</gene>
<proteinExistence type="predicted"/>